<dbReference type="GO" id="GO:0005102">
    <property type="term" value="F:signaling receptor binding"/>
    <property type="evidence" value="ECO:0007669"/>
    <property type="project" value="TreeGrafter"/>
</dbReference>
<feature type="compositionally biased region" description="Polar residues" evidence="8">
    <location>
        <begin position="9"/>
        <end position="41"/>
    </location>
</feature>
<dbReference type="GO" id="GO:0005778">
    <property type="term" value="C:peroxisomal membrane"/>
    <property type="evidence" value="ECO:0007669"/>
    <property type="project" value="UniProtKB-SubCell"/>
</dbReference>
<comment type="similarity">
    <text evidence="1 7">Belongs to the peroxin-14 family.</text>
</comment>
<feature type="compositionally biased region" description="Basic and acidic residues" evidence="8">
    <location>
        <begin position="51"/>
        <end position="66"/>
    </location>
</feature>
<keyword evidence="2" id="KW-0811">Translocation</keyword>
<evidence type="ECO:0000256" key="3">
    <source>
        <dbReference type="ARBA" id="ARBA00023140"/>
    </source>
</evidence>
<evidence type="ECO:0000259" key="9">
    <source>
        <dbReference type="Pfam" id="PF04695"/>
    </source>
</evidence>
<proteinExistence type="inferred from homology"/>
<evidence type="ECO:0000256" key="2">
    <source>
        <dbReference type="ARBA" id="ARBA00023010"/>
    </source>
</evidence>
<protein>
    <recommendedName>
        <fullName evidence="4 7">Peroxisomal membrane protein PEX14</fullName>
    </recommendedName>
    <alternativeName>
        <fullName evidence="5 7">Peroxin-14</fullName>
    </alternativeName>
</protein>
<sequence>MGDADDSSSKTQTAASIPSWQQAAQQPKNQTSEPPSTQVTLEQARLFLQDESVKDADSDKKVEFLKSKGLQQTDIDTLLRDSAESSTAARASTTSSSSSSTEQPAVEPPATQIHERQPDISSTSFSSEPASRRSSPVEEPQSNRPPIVTYPEFLTEPLKPPPLITAAGLFNSLGIIAGFSALVYGATKHLVSPMVDSLTDARVELHQNAAKNLSQLVERLENAVSELPPGYDSIGKSVARFGSKNATATATQPPTDDNSSDSSTYDDPSELFHRDIGVQTSLPPSAPSTPDLPDHPTTPNNAARTTHAQEIQHQADRLARIQVGMRTLSHGVTQSAEDLAATKSVIGTLSSDLHNLRYPPESYGTSSTYLYGASRNEPDDEIKRVKTSIRSVKGALLSTRSFPASAR</sequence>
<keyword evidence="7" id="KW-0653">Protein transport</keyword>
<comment type="subcellular location">
    <subcellularLocation>
        <location evidence="6 7">Peroxisome membrane</location>
    </subcellularLocation>
</comment>
<evidence type="ECO:0000256" key="6">
    <source>
        <dbReference type="ARBA" id="ARBA00046271"/>
    </source>
</evidence>
<dbReference type="OrthoDB" id="441517at2759"/>
<evidence type="ECO:0000256" key="5">
    <source>
        <dbReference type="ARBA" id="ARBA00029691"/>
    </source>
</evidence>
<dbReference type="Proteomes" id="UP000241462">
    <property type="component" value="Unassembled WGS sequence"/>
</dbReference>
<dbReference type="InterPro" id="IPR025655">
    <property type="entry name" value="PEX14"/>
</dbReference>
<dbReference type="GO" id="GO:1990429">
    <property type="term" value="C:peroxisomal importomer complex"/>
    <property type="evidence" value="ECO:0007669"/>
    <property type="project" value="TreeGrafter"/>
</dbReference>
<feature type="compositionally biased region" description="Low complexity" evidence="8">
    <location>
        <begin position="121"/>
        <end position="140"/>
    </location>
</feature>
<dbReference type="Pfam" id="PF04695">
    <property type="entry name" value="Pex14_N"/>
    <property type="match status" value="1"/>
</dbReference>
<organism evidence="10 11">
    <name type="scientific">Coniella lustricola</name>
    <dbReference type="NCBI Taxonomy" id="2025994"/>
    <lineage>
        <taxon>Eukaryota</taxon>
        <taxon>Fungi</taxon>
        <taxon>Dikarya</taxon>
        <taxon>Ascomycota</taxon>
        <taxon>Pezizomycotina</taxon>
        <taxon>Sordariomycetes</taxon>
        <taxon>Sordariomycetidae</taxon>
        <taxon>Diaporthales</taxon>
        <taxon>Schizoparmaceae</taxon>
        <taxon>Coniella</taxon>
    </lineage>
</organism>
<dbReference type="PANTHER" id="PTHR23058:SF5">
    <property type="entry name" value="PEROXISOMAL MEMBRANE PROTEIN PEX14"/>
    <property type="match status" value="1"/>
</dbReference>
<dbReference type="PANTHER" id="PTHR23058">
    <property type="entry name" value="PEROXISOMAL MEMBRANE PROTEIN PEX14"/>
    <property type="match status" value="1"/>
</dbReference>
<feature type="compositionally biased region" description="Polar residues" evidence="8">
    <location>
        <begin position="297"/>
        <end position="306"/>
    </location>
</feature>
<evidence type="ECO:0000313" key="11">
    <source>
        <dbReference type="Proteomes" id="UP000241462"/>
    </source>
</evidence>
<keyword evidence="11" id="KW-1185">Reference proteome</keyword>
<comment type="function">
    <text evidence="7">Component of the PEX13-PEX14 docking complex, a translocon channel that specifically mediates the import of peroxisomal cargo proteins bound to PEX5 receptor. The PEX13-PEX14 docking complex forms a large import pore which can be opened to a diameter of about 9 nm. Mechanistically, PEX5 receptor along with cargo proteins associates with the PEX14 subunit of the PEX13-PEX14 docking complex in the cytosol, leading to the insertion of the receptor into the organelle membrane with the concomitant translocation of the cargo into the peroxisome matrix.</text>
</comment>
<keyword evidence="7" id="KW-0813">Transport</keyword>
<evidence type="ECO:0000256" key="7">
    <source>
        <dbReference type="RuleBase" id="RU367032"/>
    </source>
</evidence>
<keyword evidence="7" id="KW-0472">Membrane</keyword>
<feature type="compositionally biased region" description="Low complexity" evidence="8">
    <location>
        <begin position="84"/>
        <end position="101"/>
    </location>
</feature>
<evidence type="ECO:0000313" key="10">
    <source>
        <dbReference type="EMBL" id="PSR93701.1"/>
    </source>
</evidence>
<feature type="region of interest" description="Disordered" evidence="8">
    <location>
        <begin position="245"/>
        <end position="306"/>
    </location>
</feature>
<dbReference type="InParanoid" id="A0A2T3ADW1"/>
<dbReference type="AlphaFoldDB" id="A0A2T3ADW1"/>
<name>A0A2T3ADW1_9PEZI</name>
<keyword evidence="3 7" id="KW-0576">Peroxisome</keyword>
<evidence type="ECO:0000256" key="4">
    <source>
        <dbReference type="ARBA" id="ARBA00029502"/>
    </source>
</evidence>
<evidence type="ECO:0000256" key="8">
    <source>
        <dbReference type="SAM" id="MobiDB-lite"/>
    </source>
</evidence>
<reference evidence="10 11" key="1">
    <citation type="journal article" date="2018" name="Mycol. Prog.">
        <title>Coniella lustricola, a new species from submerged detritus.</title>
        <authorList>
            <person name="Raudabaugh D.B."/>
            <person name="Iturriaga T."/>
            <person name="Carver A."/>
            <person name="Mondo S."/>
            <person name="Pangilinan J."/>
            <person name="Lipzen A."/>
            <person name="He G."/>
            <person name="Amirebrahimi M."/>
            <person name="Grigoriev I.V."/>
            <person name="Miller A.N."/>
        </authorList>
    </citation>
    <scope>NUCLEOTIDE SEQUENCE [LARGE SCALE GENOMIC DNA]</scope>
    <source>
        <strain evidence="10 11">B22-T-1</strain>
    </source>
</reference>
<feature type="compositionally biased region" description="Low complexity" evidence="8">
    <location>
        <begin position="246"/>
        <end position="266"/>
    </location>
</feature>
<dbReference type="Gene3D" id="1.10.10.10">
    <property type="entry name" value="Winged helix-like DNA-binding domain superfamily/Winged helix DNA-binding domain"/>
    <property type="match status" value="1"/>
</dbReference>
<accession>A0A2T3ADW1</accession>
<dbReference type="InterPro" id="IPR006785">
    <property type="entry name" value="Pex14_N"/>
</dbReference>
<dbReference type="GO" id="GO:0016560">
    <property type="term" value="P:protein import into peroxisome matrix, docking"/>
    <property type="evidence" value="ECO:0007669"/>
    <property type="project" value="UniProtKB-UniRule"/>
</dbReference>
<dbReference type="InterPro" id="IPR036388">
    <property type="entry name" value="WH-like_DNA-bd_sf"/>
</dbReference>
<evidence type="ECO:0000256" key="1">
    <source>
        <dbReference type="ARBA" id="ARBA00005443"/>
    </source>
</evidence>
<gene>
    <name evidence="10" type="ORF">BD289DRAFT_428709</name>
</gene>
<feature type="region of interest" description="Disordered" evidence="8">
    <location>
        <begin position="1"/>
        <end position="148"/>
    </location>
</feature>
<dbReference type="EMBL" id="KZ678405">
    <property type="protein sequence ID" value="PSR93701.1"/>
    <property type="molecule type" value="Genomic_DNA"/>
</dbReference>
<feature type="domain" description="Peroxisome membrane anchor protein Pex14p N-terminal" evidence="9">
    <location>
        <begin position="38"/>
        <end position="80"/>
    </location>
</feature>